<dbReference type="InterPro" id="IPR016191">
    <property type="entry name" value="Ribonuclease/ribotoxin"/>
</dbReference>
<feature type="signal peptide" evidence="4">
    <location>
        <begin position="1"/>
        <end position="23"/>
    </location>
</feature>
<name>A0ABQ5XUW4_9GAMM</name>
<organism evidence="5 6">
    <name type="scientific">Dyella acidisoli</name>
    <dbReference type="NCBI Taxonomy" id="1867834"/>
    <lineage>
        <taxon>Bacteria</taxon>
        <taxon>Pseudomonadati</taxon>
        <taxon>Pseudomonadota</taxon>
        <taxon>Gammaproteobacteria</taxon>
        <taxon>Lysobacterales</taxon>
        <taxon>Rhodanobacteraceae</taxon>
        <taxon>Dyella</taxon>
    </lineage>
</organism>
<feature type="chain" id="PRO_5047323420" evidence="4">
    <location>
        <begin position="24"/>
        <end position="130"/>
    </location>
</feature>
<evidence type="ECO:0000256" key="3">
    <source>
        <dbReference type="SAM" id="MobiDB-lite"/>
    </source>
</evidence>
<evidence type="ECO:0000256" key="2">
    <source>
        <dbReference type="ARBA" id="ARBA00022801"/>
    </source>
</evidence>
<evidence type="ECO:0000313" key="5">
    <source>
        <dbReference type="EMBL" id="GLQ95515.1"/>
    </source>
</evidence>
<evidence type="ECO:0000313" key="6">
    <source>
        <dbReference type="Proteomes" id="UP001156670"/>
    </source>
</evidence>
<keyword evidence="4" id="KW-0732">Signal</keyword>
<dbReference type="EMBL" id="BSOB01000062">
    <property type="protein sequence ID" value="GLQ95515.1"/>
    <property type="molecule type" value="Genomic_DNA"/>
</dbReference>
<protein>
    <submittedName>
        <fullName evidence="5">Uncharacterized protein</fullName>
    </submittedName>
</protein>
<dbReference type="Proteomes" id="UP001156670">
    <property type="component" value="Unassembled WGS sequence"/>
</dbReference>
<sequence>MNHAVRCTILGIAIFGVAQVAFAAAIPECGRLPVRVRDASRDMSFCLTAIQPPAGVCGGDGVDVQPFGNNENRLPRAGRGQGYYEGKARQDDGSAGTDRLVFLVTDSASKTYINEKYYSSDHYETFCHSP</sequence>
<dbReference type="Pfam" id="PF00545">
    <property type="entry name" value="Ribonuclease"/>
    <property type="match status" value="1"/>
</dbReference>
<proteinExistence type="predicted"/>
<accession>A0ABQ5XUW4</accession>
<evidence type="ECO:0000256" key="1">
    <source>
        <dbReference type="ARBA" id="ARBA00022722"/>
    </source>
</evidence>
<dbReference type="RefSeq" id="WP_284323205.1">
    <property type="nucleotide sequence ID" value="NZ_BSOB01000062.1"/>
</dbReference>
<evidence type="ECO:0000256" key="4">
    <source>
        <dbReference type="SAM" id="SignalP"/>
    </source>
</evidence>
<dbReference type="Gene3D" id="3.10.450.30">
    <property type="entry name" value="Microbial ribonucleases"/>
    <property type="match status" value="1"/>
</dbReference>
<keyword evidence="2" id="KW-0378">Hydrolase</keyword>
<feature type="region of interest" description="Disordered" evidence="3">
    <location>
        <begin position="67"/>
        <end position="94"/>
    </location>
</feature>
<gene>
    <name evidence="5" type="ORF">GCM10007901_44700</name>
</gene>
<keyword evidence="6" id="KW-1185">Reference proteome</keyword>
<reference evidence="6" key="1">
    <citation type="journal article" date="2019" name="Int. J. Syst. Evol. Microbiol.">
        <title>The Global Catalogue of Microorganisms (GCM) 10K type strain sequencing project: providing services to taxonomists for standard genome sequencing and annotation.</title>
        <authorList>
            <consortium name="The Broad Institute Genomics Platform"/>
            <consortium name="The Broad Institute Genome Sequencing Center for Infectious Disease"/>
            <person name="Wu L."/>
            <person name="Ma J."/>
        </authorList>
    </citation>
    <scope>NUCLEOTIDE SEQUENCE [LARGE SCALE GENOMIC DNA]</scope>
    <source>
        <strain evidence="6">NBRC 111980</strain>
    </source>
</reference>
<dbReference type="InterPro" id="IPR000026">
    <property type="entry name" value="N1-like"/>
</dbReference>
<dbReference type="SUPFAM" id="SSF53933">
    <property type="entry name" value="Microbial ribonucleases"/>
    <property type="match status" value="1"/>
</dbReference>
<comment type="caution">
    <text evidence="5">The sequence shown here is derived from an EMBL/GenBank/DDBJ whole genome shotgun (WGS) entry which is preliminary data.</text>
</comment>
<keyword evidence="1" id="KW-0540">Nuclease</keyword>